<evidence type="ECO:0000313" key="1">
    <source>
        <dbReference type="EMBL" id="KZV80022.1"/>
    </source>
</evidence>
<evidence type="ECO:0000313" key="2">
    <source>
        <dbReference type="Proteomes" id="UP000077266"/>
    </source>
</evidence>
<organism evidence="1 2">
    <name type="scientific">Exidia glandulosa HHB12029</name>
    <dbReference type="NCBI Taxonomy" id="1314781"/>
    <lineage>
        <taxon>Eukaryota</taxon>
        <taxon>Fungi</taxon>
        <taxon>Dikarya</taxon>
        <taxon>Basidiomycota</taxon>
        <taxon>Agaricomycotina</taxon>
        <taxon>Agaricomycetes</taxon>
        <taxon>Auriculariales</taxon>
        <taxon>Exidiaceae</taxon>
        <taxon>Exidia</taxon>
    </lineage>
</organism>
<dbReference type="Proteomes" id="UP000077266">
    <property type="component" value="Unassembled WGS sequence"/>
</dbReference>
<accession>A0A165B7V6</accession>
<protein>
    <submittedName>
        <fullName evidence="1">Uncharacterized protein</fullName>
    </submittedName>
</protein>
<dbReference type="EMBL" id="KV426530">
    <property type="protein sequence ID" value="KZV80022.1"/>
    <property type="molecule type" value="Genomic_DNA"/>
</dbReference>
<proteinExistence type="predicted"/>
<keyword evidence="2" id="KW-1185">Reference proteome</keyword>
<sequence>MEAFNGLHAEFGLRGFNGQFGQCYACGYWVKLPNLAVHAERTCNALKGGKYWDCVAKSGDARESGGDSDGEEDENNA</sequence>
<name>A0A165B7V6_EXIGL</name>
<dbReference type="InParanoid" id="A0A165B7V6"/>
<reference evidence="1 2" key="1">
    <citation type="journal article" date="2016" name="Mol. Biol. Evol.">
        <title>Comparative Genomics of Early-Diverging Mushroom-Forming Fungi Provides Insights into the Origins of Lignocellulose Decay Capabilities.</title>
        <authorList>
            <person name="Nagy L.G."/>
            <person name="Riley R."/>
            <person name="Tritt A."/>
            <person name="Adam C."/>
            <person name="Daum C."/>
            <person name="Floudas D."/>
            <person name="Sun H."/>
            <person name="Yadav J.S."/>
            <person name="Pangilinan J."/>
            <person name="Larsson K.H."/>
            <person name="Matsuura K."/>
            <person name="Barry K."/>
            <person name="Labutti K."/>
            <person name="Kuo R."/>
            <person name="Ohm R.A."/>
            <person name="Bhattacharya S.S."/>
            <person name="Shirouzu T."/>
            <person name="Yoshinaga Y."/>
            <person name="Martin F.M."/>
            <person name="Grigoriev I.V."/>
            <person name="Hibbett D.S."/>
        </authorList>
    </citation>
    <scope>NUCLEOTIDE SEQUENCE [LARGE SCALE GENOMIC DNA]</scope>
    <source>
        <strain evidence="1 2">HHB12029</strain>
    </source>
</reference>
<gene>
    <name evidence="1" type="ORF">EXIGLDRAFT_733719</name>
</gene>
<dbReference type="AlphaFoldDB" id="A0A165B7V6"/>